<reference evidence="2" key="1">
    <citation type="submission" date="2019-10" db="EMBL/GenBank/DDBJ databases">
        <title>Streptomyces sp. nov., a novel actinobacterium isolated from alkaline environment.</title>
        <authorList>
            <person name="Golinska P."/>
        </authorList>
    </citation>
    <scope>NUCLEOTIDE SEQUENCE [LARGE SCALE GENOMIC DNA]</scope>
    <source>
        <strain evidence="2">DSM 42118</strain>
    </source>
</reference>
<dbReference type="EMBL" id="VKHT01000281">
    <property type="protein sequence ID" value="MBB0244639.1"/>
    <property type="molecule type" value="Genomic_DNA"/>
</dbReference>
<dbReference type="RefSeq" id="WP_143620739.1">
    <property type="nucleotide sequence ID" value="NZ_VJYJ02000302.1"/>
</dbReference>
<sequence>MVSDSGDKWVDTVAVEREGFHIKVPDTWWEFDIRPETREEGIRRLVRERVRASPQLAEHSEVIASFLRRQAKEARESGAAWIGCMADTFGGKVPVTASMTVSLLDARTSTGAALSTDPRAIAGQLKEITARREGDPWRRVSTVEIPEVGTVARTEGVEDIRYRQDPRPIRVVLSQTFIPVPGSANRVALVAGSSHMVELADSFLDVFDAVASTFRFV</sequence>
<name>A0A7W3TD36_9ACTN</name>
<dbReference type="Proteomes" id="UP000538929">
    <property type="component" value="Unassembled WGS sequence"/>
</dbReference>
<dbReference type="AlphaFoldDB" id="A0A7W3TD36"/>
<comment type="caution">
    <text evidence="1">The sequence shown here is derived from an EMBL/GenBank/DDBJ whole genome shotgun (WGS) entry which is preliminary data.</text>
</comment>
<dbReference type="OrthoDB" id="3522185at2"/>
<gene>
    <name evidence="1" type="ORF">FNQ90_11120</name>
</gene>
<protein>
    <submittedName>
        <fullName evidence="1">Uncharacterized protein</fullName>
    </submittedName>
</protein>
<accession>A0A7W3TD36</accession>
<evidence type="ECO:0000313" key="1">
    <source>
        <dbReference type="EMBL" id="MBB0244639.1"/>
    </source>
</evidence>
<proteinExistence type="predicted"/>
<keyword evidence="2" id="KW-1185">Reference proteome</keyword>
<organism evidence="1 2">
    <name type="scientific">Streptomyces alkaliphilus</name>
    <dbReference type="NCBI Taxonomy" id="1472722"/>
    <lineage>
        <taxon>Bacteria</taxon>
        <taxon>Bacillati</taxon>
        <taxon>Actinomycetota</taxon>
        <taxon>Actinomycetes</taxon>
        <taxon>Kitasatosporales</taxon>
        <taxon>Streptomycetaceae</taxon>
        <taxon>Streptomyces</taxon>
    </lineage>
</organism>
<evidence type="ECO:0000313" key="2">
    <source>
        <dbReference type="Proteomes" id="UP000538929"/>
    </source>
</evidence>